<accession>B8DLJ0</accession>
<evidence type="ECO:0000259" key="2">
    <source>
        <dbReference type="Pfam" id="PF26078"/>
    </source>
</evidence>
<feature type="domain" description="Baseplate protein J-like barrel" evidence="1">
    <location>
        <begin position="114"/>
        <end position="194"/>
    </location>
</feature>
<evidence type="ECO:0000313" key="3">
    <source>
        <dbReference type="EMBL" id="ACL08252.1"/>
    </source>
</evidence>
<dbReference type="AlphaFoldDB" id="B8DLJ0"/>
<dbReference type="InterPro" id="IPR052399">
    <property type="entry name" value="Phage_Baseplate_Assmbl_Protein"/>
</dbReference>
<dbReference type="KEGG" id="dvm:DvMF_1303"/>
<proteinExistence type="predicted"/>
<gene>
    <name evidence="3" type="ordered locus">DvMF_1303</name>
</gene>
<dbReference type="InterPro" id="IPR006949">
    <property type="entry name" value="Barrel_Baseplate_J-like"/>
</dbReference>
<name>B8DLJ0_NITV9</name>
<dbReference type="PANTHER" id="PTHR37829">
    <property type="entry name" value="PHAGE-LIKE ELEMENT PBSX PROTEIN XKDT"/>
    <property type="match status" value="1"/>
</dbReference>
<dbReference type="HOGENOM" id="CLU_039609_5_0_7"/>
<dbReference type="PANTHER" id="PTHR37829:SF3">
    <property type="entry name" value="PROTEIN JAYE-RELATED"/>
    <property type="match status" value="1"/>
</dbReference>
<dbReference type="Pfam" id="PF26078">
    <property type="entry name" value="Baseplate_J_M"/>
    <property type="match status" value="1"/>
</dbReference>
<dbReference type="OrthoDB" id="66218at2"/>
<dbReference type="eggNOG" id="COG3299">
    <property type="taxonomic scope" value="Bacteria"/>
</dbReference>
<dbReference type="Pfam" id="PF04865">
    <property type="entry name" value="Baseplate_J"/>
    <property type="match status" value="1"/>
</dbReference>
<evidence type="ECO:0000259" key="1">
    <source>
        <dbReference type="Pfam" id="PF04865"/>
    </source>
</evidence>
<reference evidence="3" key="1">
    <citation type="submission" date="2008-10" db="EMBL/GenBank/DDBJ databases">
        <title>Complete sequence of Desulfovibrio vulgaris str. 'Miyazaki F'.</title>
        <authorList>
            <person name="Lucas S."/>
            <person name="Copeland A."/>
            <person name="Lapidus A."/>
            <person name="Glavina del Rio T."/>
            <person name="Dalin E."/>
            <person name="Tice H."/>
            <person name="Bruce D."/>
            <person name="Goodwin L."/>
            <person name="Pitluck S."/>
            <person name="Sims D."/>
            <person name="Brettin T."/>
            <person name="Detter J.C."/>
            <person name="Han C."/>
            <person name="Larimer F."/>
            <person name="Land M."/>
            <person name="Hauser L."/>
            <person name="Kyrpides N."/>
            <person name="Mikhailova N."/>
            <person name="Hazen T.C."/>
            <person name="Richardson P."/>
        </authorList>
    </citation>
    <scope>NUCLEOTIDE SEQUENCE</scope>
    <source>
        <strain evidence="3">Miyazaki F</strain>
    </source>
</reference>
<dbReference type="EMBL" id="CP001197">
    <property type="protein sequence ID" value="ACL08252.1"/>
    <property type="molecule type" value="Genomic_DNA"/>
</dbReference>
<sequence>MSTLRLSKSLEQIRAELYARMEAVQDEYAAQGWLPQRLNLNKGIARGLIELFAWGLWQLYQLLEQVFQQAVPANATGDFLDLHAEQIELARKQATQARGTVTFHRAATSASGGTDTPNVRIPAGRIVRTLPDGRGIVYRYVTEADAVLPAGAGAVAVMARAEEYGAAANAAPGQIVELATPVPGIGAVSNAAGWLAEEGADAESDSLLRRRYALAWQARAGITSAAYKAAALSVTGVVDVYVDDQHPRGEGTVDVVVKGAAGQPTEQLLQAVRAAIATQIRINHDVVVKAPTPVGVDVAMELELLSGDADATVLAARVWVEALFKGDQPEVPAFGIGHDVVRDRMAAGIVSIAGVKRIGWASPVGDVDIPADGLATLTSLTVTARWVTEA</sequence>
<feature type="domain" description="Baseplate J-like central" evidence="2">
    <location>
        <begin position="223"/>
        <end position="290"/>
    </location>
</feature>
<organism evidence="3">
    <name type="scientific">Nitratidesulfovibrio vulgaris (strain DSM 19637 / Miyazaki F)</name>
    <name type="common">Desulfovibrio vulgaris</name>
    <dbReference type="NCBI Taxonomy" id="883"/>
    <lineage>
        <taxon>Bacteria</taxon>
        <taxon>Pseudomonadati</taxon>
        <taxon>Thermodesulfobacteriota</taxon>
        <taxon>Desulfovibrionia</taxon>
        <taxon>Desulfovibrionales</taxon>
        <taxon>Desulfovibrionaceae</taxon>
        <taxon>Nitratidesulfovibrio</taxon>
    </lineage>
</organism>
<dbReference type="InterPro" id="IPR058531">
    <property type="entry name" value="Baseplate_J_M"/>
</dbReference>
<protein>
    <submittedName>
        <fullName evidence="3">Baseplate assembly protein, putative</fullName>
    </submittedName>
</protein>
<dbReference type="STRING" id="883.DvMF_1303"/>